<proteinExistence type="predicted"/>
<evidence type="ECO:0000313" key="2">
    <source>
        <dbReference type="EMBL" id="DAF99218.1"/>
    </source>
</evidence>
<feature type="coiled-coil region" evidence="1">
    <location>
        <begin position="55"/>
        <end position="82"/>
    </location>
</feature>
<accession>A0A8S5UXU0</accession>
<reference evidence="2" key="1">
    <citation type="journal article" date="2021" name="Proc. Natl. Acad. Sci. U.S.A.">
        <title>A Catalog of Tens of Thousands of Viruses from Human Metagenomes Reveals Hidden Associations with Chronic Diseases.</title>
        <authorList>
            <person name="Tisza M.J."/>
            <person name="Buck C.B."/>
        </authorList>
    </citation>
    <scope>NUCLEOTIDE SEQUENCE</scope>
    <source>
        <strain evidence="2">CtW0z17</strain>
    </source>
</reference>
<dbReference type="EMBL" id="BK016161">
    <property type="protein sequence ID" value="DAF99218.1"/>
    <property type="molecule type" value="Genomic_DNA"/>
</dbReference>
<organism evidence="2">
    <name type="scientific">Podoviridae sp. ctW0z17</name>
    <dbReference type="NCBI Taxonomy" id="2825254"/>
    <lineage>
        <taxon>Viruses</taxon>
        <taxon>Duplodnaviria</taxon>
        <taxon>Heunggongvirae</taxon>
        <taxon>Uroviricota</taxon>
        <taxon>Caudoviricetes</taxon>
    </lineage>
</organism>
<keyword evidence="1" id="KW-0175">Coiled coil</keyword>
<sequence>MFKRILIISIISILWCSSIAFAYVFGGSNLSLSMYPEFNSYLPYNPSKYEVELYVEEAKKYVENCNNDIQRIQEAQAAAIREANDAIYRYNNGF</sequence>
<name>A0A8S5UXU0_9CAUD</name>
<evidence type="ECO:0000256" key="1">
    <source>
        <dbReference type="SAM" id="Coils"/>
    </source>
</evidence>
<protein>
    <submittedName>
        <fullName evidence="2">Uncharacterized protein</fullName>
    </submittedName>
</protein>